<feature type="signal peptide" evidence="2">
    <location>
        <begin position="1"/>
        <end position="22"/>
    </location>
</feature>
<dbReference type="Proteomes" id="UP001217754">
    <property type="component" value="Chromosome 4"/>
</dbReference>
<evidence type="ECO:0000256" key="1">
    <source>
        <dbReference type="SAM" id="MobiDB-lite"/>
    </source>
</evidence>
<keyword evidence="4" id="KW-1185">Reference proteome</keyword>
<evidence type="ECO:0000256" key="2">
    <source>
        <dbReference type="SAM" id="SignalP"/>
    </source>
</evidence>
<evidence type="ECO:0000313" key="3">
    <source>
        <dbReference type="EMBL" id="WFD39440.1"/>
    </source>
</evidence>
<organism evidence="3 4">
    <name type="scientific">Malassezia japonica</name>
    <dbReference type="NCBI Taxonomy" id="223818"/>
    <lineage>
        <taxon>Eukaryota</taxon>
        <taxon>Fungi</taxon>
        <taxon>Dikarya</taxon>
        <taxon>Basidiomycota</taxon>
        <taxon>Ustilaginomycotina</taxon>
        <taxon>Malasseziomycetes</taxon>
        <taxon>Malasseziales</taxon>
        <taxon>Malasseziaceae</taxon>
        <taxon>Malassezia</taxon>
    </lineage>
</organism>
<feature type="region of interest" description="Disordered" evidence="1">
    <location>
        <begin position="27"/>
        <end position="61"/>
    </location>
</feature>
<sequence>MFANVRFAALFAFVALAQLATAQDAPAPAASSAPAPPPAPSSSAPAAADATPQAAAAQPNSKVVRSIDCNSGFNQDGALKVAVDGGNSNEVQLTGDPAELSTGTESVQVTFTECKSAAMGYESKDSMHYGILSPSDAAKKTCLRAAALAQADQHVQAQDCSLSDDSSQMGQTWAFDADKKTFTFVGRPNDDGAKPYSLGLKDNFVTVSANGTAAATLSLA</sequence>
<feature type="compositionally biased region" description="Low complexity" evidence="1">
    <location>
        <begin position="41"/>
        <end position="59"/>
    </location>
</feature>
<protein>
    <recommendedName>
        <fullName evidence="5">Ricin B lectin domain-containing protein</fullName>
    </recommendedName>
</protein>
<accession>A0AAF0F288</accession>
<keyword evidence="2" id="KW-0732">Signal</keyword>
<name>A0AAF0F288_9BASI</name>
<dbReference type="RefSeq" id="XP_060122337.1">
    <property type="nucleotide sequence ID" value="XM_060266354.1"/>
</dbReference>
<evidence type="ECO:0008006" key="5">
    <source>
        <dbReference type="Google" id="ProtNLM"/>
    </source>
</evidence>
<dbReference type="GeneID" id="85226068"/>
<dbReference type="EMBL" id="CP119961">
    <property type="protein sequence ID" value="WFD39440.1"/>
    <property type="molecule type" value="Genomic_DNA"/>
</dbReference>
<reference evidence="3" key="1">
    <citation type="submission" date="2023-03" db="EMBL/GenBank/DDBJ databases">
        <title>Mating type loci evolution in Malassezia.</title>
        <authorList>
            <person name="Coelho M.A."/>
        </authorList>
    </citation>
    <scope>NUCLEOTIDE SEQUENCE</scope>
    <source>
        <strain evidence="3">CBS 9431</strain>
    </source>
</reference>
<feature type="chain" id="PRO_5041961521" description="Ricin B lectin domain-containing protein" evidence="2">
    <location>
        <begin position="23"/>
        <end position="220"/>
    </location>
</feature>
<evidence type="ECO:0000313" key="4">
    <source>
        <dbReference type="Proteomes" id="UP001217754"/>
    </source>
</evidence>
<dbReference type="AlphaFoldDB" id="A0AAF0F288"/>
<gene>
    <name evidence="3" type="ORF">MJAP1_002417</name>
</gene>
<proteinExistence type="predicted"/>